<gene>
    <name evidence="1" type="ORF">EZJ55_11150</name>
</gene>
<dbReference type="NCBIfam" id="TIGR00072">
    <property type="entry name" value="hydrog_prot"/>
    <property type="match status" value="1"/>
</dbReference>
<keyword evidence="1" id="KW-0645">Protease</keyword>
<dbReference type="PANTHER" id="PTHR30302">
    <property type="entry name" value="HYDROGENASE 1 MATURATION PROTEASE"/>
    <property type="match status" value="1"/>
</dbReference>
<dbReference type="EMBL" id="SRLN01000012">
    <property type="protein sequence ID" value="KAB0241038.1"/>
    <property type="molecule type" value="Genomic_DNA"/>
</dbReference>
<comment type="caution">
    <text evidence="1">The sequence shown here is derived from an EMBL/GenBank/DDBJ whole genome shotgun (WGS) entry which is preliminary data.</text>
</comment>
<keyword evidence="1" id="KW-0378">Hydrolase</keyword>
<dbReference type="GO" id="GO:0008047">
    <property type="term" value="F:enzyme activator activity"/>
    <property type="evidence" value="ECO:0007669"/>
    <property type="project" value="InterPro"/>
</dbReference>
<sequence length="173" mass="19112">MNNFKILLIGYGNTLRNDDGVGVRIAEIIAEENWPNLQVIATHQLTPELAADIADASLVIFVDAVLSNQTNIQIEKLAAVTEWNNLGHAENPASLLALTQAIYQQTPRAWGIFIPAINCEFGEKLSTITQKGLTKAIKAIREIITYENLTEYKKQDFDNLPADIAVLASVRHT</sequence>
<evidence type="ECO:0000313" key="1">
    <source>
        <dbReference type="EMBL" id="KAB0241038.1"/>
    </source>
</evidence>
<dbReference type="AlphaFoldDB" id="A0A5J5LU59"/>
<organism evidence="1 2">
    <name type="scientific">Microcystis aeruginosa EAWAG127a</name>
    <dbReference type="NCBI Taxonomy" id="2529855"/>
    <lineage>
        <taxon>Bacteria</taxon>
        <taxon>Bacillati</taxon>
        <taxon>Cyanobacteriota</taxon>
        <taxon>Cyanophyceae</taxon>
        <taxon>Oscillatoriophycideae</taxon>
        <taxon>Chroococcales</taxon>
        <taxon>Microcystaceae</taxon>
        <taxon>Microcystis</taxon>
    </lineage>
</organism>
<dbReference type="GO" id="GO:0016485">
    <property type="term" value="P:protein processing"/>
    <property type="evidence" value="ECO:0007669"/>
    <property type="project" value="TreeGrafter"/>
</dbReference>
<accession>A0A5J5LU59</accession>
<dbReference type="InterPro" id="IPR023430">
    <property type="entry name" value="Pept_HybD-like_dom_sf"/>
</dbReference>
<dbReference type="CDD" id="cd06066">
    <property type="entry name" value="H2MP_NAD-link-bidir"/>
    <property type="match status" value="1"/>
</dbReference>
<protein>
    <submittedName>
        <fullName evidence="1">Hydrogenase maturation protease</fullName>
    </submittedName>
</protein>
<dbReference type="SUPFAM" id="SSF53163">
    <property type="entry name" value="HybD-like"/>
    <property type="match status" value="1"/>
</dbReference>
<dbReference type="RefSeq" id="WP_150976400.1">
    <property type="nucleotide sequence ID" value="NZ_SRLN01000012.1"/>
</dbReference>
<dbReference type="Gene3D" id="3.40.50.1450">
    <property type="entry name" value="HybD-like"/>
    <property type="match status" value="1"/>
</dbReference>
<dbReference type="InterPro" id="IPR000671">
    <property type="entry name" value="Peptidase_A31"/>
</dbReference>
<name>A0A5J5LU59_MICAE</name>
<reference evidence="2" key="1">
    <citation type="submission" date="2019-04" db="EMBL/GenBank/DDBJ databases">
        <title>Microviridin 1777: A Toxic Chymotrypsin Inhibitor Discovered by a Metabologenomic Approach.</title>
        <authorList>
            <person name="Sieber S."/>
            <person name="Grendelmeier S.M."/>
            <person name="Harris L.A."/>
            <person name="Mitchell D.A."/>
            <person name="Gademann K."/>
        </authorList>
    </citation>
    <scope>NUCLEOTIDE SEQUENCE [LARGE SCALE GENOMIC DNA]</scope>
    <source>
        <strain evidence="2">EAWAG127a</strain>
    </source>
</reference>
<dbReference type="Proteomes" id="UP000325636">
    <property type="component" value="Unassembled WGS sequence"/>
</dbReference>
<dbReference type="PANTHER" id="PTHR30302:SF5">
    <property type="entry name" value="SLR1876 PROTEIN"/>
    <property type="match status" value="1"/>
</dbReference>
<proteinExistence type="predicted"/>
<evidence type="ECO:0000313" key="2">
    <source>
        <dbReference type="Proteomes" id="UP000325636"/>
    </source>
</evidence>
<dbReference type="GO" id="GO:0004175">
    <property type="term" value="F:endopeptidase activity"/>
    <property type="evidence" value="ECO:0007669"/>
    <property type="project" value="TreeGrafter"/>
</dbReference>